<feature type="chain" id="PRO_5022678229" evidence="1">
    <location>
        <begin position="30"/>
        <end position="317"/>
    </location>
</feature>
<protein>
    <submittedName>
        <fullName evidence="2">Uncharacterized protein</fullName>
    </submittedName>
</protein>
<proteinExistence type="predicted"/>
<dbReference type="Proteomes" id="UP000319908">
    <property type="component" value="Unassembled WGS sequence"/>
</dbReference>
<evidence type="ECO:0000313" key="3">
    <source>
        <dbReference type="Proteomes" id="UP000319908"/>
    </source>
</evidence>
<keyword evidence="1" id="KW-0732">Signal</keyword>
<keyword evidence="3" id="KW-1185">Reference proteome</keyword>
<sequence>MTRPLNFHTLLQGAALILLVLATAGSCFAQDDDPPFSTSDTNVGYVDCAIPMTQVRFRFDAAYDNPTPDRAEFFYRAWTAATSVPISPAETSVDYQSLRSYLEFAPSPLWSLFLDVPVRFIDPERNDNEQGFSDLELGAKGILWMSSHHVVTGQLRVYVPTGDADRLLGTDHTSLEPALLHATRLGSFASWENEVRLWIPIDGTEINGEPFAGPILRFGTGIGCDLYRREATCSDSLKRLSLVSEFVGWTILDGLATVPNTATAAKIISVDGETTINTKLGLRWSDCRRSLFAGYGRSLTRHVWYHDIIRAEYAIRF</sequence>
<organism evidence="2 3">
    <name type="scientific">Allorhodopirellula heiligendammensis</name>
    <dbReference type="NCBI Taxonomy" id="2714739"/>
    <lineage>
        <taxon>Bacteria</taxon>
        <taxon>Pseudomonadati</taxon>
        <taxon>Planctomycetota</taxon>
        <taxon>Planctomycetia</taxon>
        <taxon>Pirellulales</taxon>
        <taxon>Pirellulaceae</taxon>
        <taxon>Allorhodopirellula</taxon>
    </lineage>
</organism>
<dbReference type="PROSITE" id="PS51257">
    <property type="entry name" value="PROKAR_LIPOPROTEIN"/>
    <property type="match status" value="1"/>
</dbReference>
<accession>A0A5C6C432</accession>
<feature type="signal peptide" evidence="1">
    <location>
        <begin position="1"/>
        <end position="29"/>
    </location>
</feature>
<name>A0A5C6C432_9BACT</name>
<dbReference type="EMBL" id="SJPU01000001">
    <property type="protein sequence ID" value="TWU18852.1"/>
    <property type="molecule type" value="Genomic_DNA"/>
</dbReference>
<evidence type="ECO:0000313" key="2">
    <source>
        <dbReference type="EMBL" id="TWU18852.1"/>
    </source>
</evidence>
<dbReference type="RefSeq" id="WP_146405816.1">
    <property type="nucleotide sequence ID" value="NZ_SJPU01000001.1"/>
</dbReference>
<reference evidence="2 3" key="1">
    <citation type="journal article" date="2020" name="Antonie Van Leeuwenhoek">
        <title>Rhodopirellula heiligendammensis sp. nov., Rhodopirellula pilleata sp. nov., and Rhodopirellula solitaria sp. nov. isolated from natural or artificial marine surfaces in Northern Germany and California, USA, and emended description of the genus Rhodopirellula.</title>
        <authorList>
            <person name="Kallscheuer N."/>
            <person name="Wiegand S."/>
            <person name="Jogler M."/>
            <person name="Boedeker C."/>
            <person name="Peeters S.H."/>
            <person name="Rast P."/>
            <person name="Heuer A."/>
            <person name="Jetten M.S.M."/>
            <person name="Rohde M."/>
            <person name="Jogler C."/>
        </authorList>
    </citation>
    <scope>NUCLEOTIDE SEQUENCE [LARGE SCALE GENOMIC DNA]</scope>
    <source>
        <strain evidence="2 3">Poly21</strain>
    </source>
</reference>
<comment type="caution">
    <text evidence="2">The sequence shown here is derived from an EMBL/GenBank/DDBJ whole genome shotgun (WGS) entry which is preliminary data.</text>
</comment>
<dbReference type="AlphaFoldDB" id="A0A5C6C432"/>
<evidence type="ECO:0000256" key="1">
    <source>
        <dbReference type="SAM" id="SignalP"/>
    </source>
</evidence>
<gene>
    <name evidence="2" type="ORF">Poly21_10190</name>
</gene>
<dbReference type="OrthoDB" id="263621at2"/>